<sequence>MVWRSAVMIDADLVVHFVIRHVFIWGWSSLMRLGMIIRSKSLTCSFSTRDRNGSSIGKTSPDRLNPQLIFGSTTLQLPVAMKDPSFSAEEFWKRLGTGRLSST</sequence>
<accession>A0A2P5AT68</accession>
<organism evidence="1 2">
    <name type="scientific">Trema orientale</name>
    <name type="common">Charcoal tree</name>
    <name type="synonym">Celtis orientalis</name>
    <dbReference type="NCBI Taxonomy" id="63057"/>
    <lineage>
        <taxon>Eukaryota</taxon>
        <taxon>Viridiplantae</taxon>
        <taxon>Streptophyta</taxon>
        <taxon>Embryophyta</taxon>
        <taxon>Tracheophyta</taxon>
        <taxon>Spermatophyta</taxon>
        <taxon>Magnoliopsida</taxon>
        <taxon>eudicotyledons</taxon>
        <taxon>Gunneridae</taxon>
        <taxon>Pentapetalae</taxon>
        <taxon>rosids</taxon>
        <taxon>fabids</taxon>
        <taxon>Rosales</taxon>
        <taxon>Cannabaceae</taxon>
        <taxon>Trema</taxon>
    </lineage>
</organism>
<evidence type="ECO:0000313" key="2">
    <source>
        <dbReference type="Proteomes" id="UP000237000"/>
    </source>
</evidence>
<protein>
    <submittedName>
        <fullName evidence="1">Uncharacterized protein</fullName>
    </submittedName>
</protein>
<dbReference type="AlphaFoldDB" id="A0A2P5AT68"/>
<proteinExistence type="predicted"/>
<dbReference type="InParanoid" id="A0A2P5AT68"/>
<gene>
    <name evidence="1" type="ORF">TorRG33x02_341890</name>
</gene>
<reference evidence="2" key="1">
    <citation type="submission" date="2016-06" db="EMBL/GenBank/DDBJ databases">
        <title>Parallel loss of symbiosis genes in relatives of nitrogen-fixing non-legume Parasponia.</title>
        <authorList>
            <person name="Van Velzen R."/>
            <person name="Holmer R."/>
            <person name="Bu F."/>
            <person name="Rutten L."/>
            <person name="Van Zeijl A."/>
            <person name="Liu W."/>
            <person name="Santuari L."/>
            <person name="Cao Q."/>
            <person name="Sharma T."/>
            <person name="Shen D."/>
            <person name="Roswanjaya Y."/>
            <person name="Wardhani T."/>
            <person name="Kalhor M.S."/>
            <person name="Jansen J."/>
            <person name="Van den Hoogen J."/>
            <person name="Gungor B."/>
            <person name="Hartog M."/>
            <person name="Hontelez J."/>
            <person name="Verver J."/>
            <person name="Yang W.-C."/>
            <person name="Schijlen E."/>
            <person name="Repin R."/>
            <person name="Schilthuizen M."/>
            <person name="Schranz E."/>
            <person name="Heidstra R."/>
            <person name="Miyata K."/>
            <person name="Fedorova E."/>
            <person name="Kohlen W."/>
            <person name="Bisseling T."/>
            <person name="Smit S."/>
            <person name="Geurts R."/>
        </authorList>
    </citation>
    <scope>NUCLEOTIDE SEQUENCE [LARGE SCALE GENOMIC DNA]</scope>
    <source>
        <strain evidence="2">cv. RG33-2</strain>
    </source>
</reference>
<dbReference type="EMBL" id="JXTC01000708">
    <property type="protein sequence ID" value="PON39736.1"/>
    <property type="molecule type" value="Genomic_DNA"/>
</dbReference>
<evidence type="ECO:0000313" key="1">
    <source>
        <dbReference type="EMBL" id="PON39736.1"/>
    </source>
</evidence>
<dbReference type="Proteomes" id="UP000237000">
    <property type="component" value="Unassembled WGS sequence"/>
</dbReference>
<keyword evidence="2" id="KW-1185">Reference proteome</keyword>
<comment type="caution">
    <text evidence="1">The sequence shown here is derived from an EMBL/GenBank/DDBJ whole genome shotgun (WGS) entry which is preliminary data.</text>
</comment>
<name>A0A2P5AT68_TREOI</name>